<dbReference type="RefSeq" id="WP_155462310.1">
    <property type="nucleotide sequence ID" value="NZ_WNKY01000003.1"/>
</dbReference>
<comment type="caution">
    <text evidence="3">The sequence shown here is derived from an EMBL/GenBank/DDBJ whole genome shotgun (WGS) entry which is preliminary data.</text>
</comment>
<dbReference type="CDD" id="cd05233">
    <property type="entry name" value="SDR_c"/>
    <property type="match status" value="1"/>
</dbReference>
<evidence type="ECO:0000256" key="2">
    <source>
        <dbReference type="ARBA" id="ARBA00023002"/>
    </source>
</evidence>
<evidence type="ECO:0000256" key="1">
    <source>
        <dbReference type="ARBA" id="ARBA00006484"/>
    </source>
</evidence>
<dbReference type="AlphaFoldDB" id="A0A6L6PE23"/>
<accession>A0A6L6PE23</accession>
<protein>
    <submittedName>
        <fullName evidence="3">SDR family oxidoreductase</fullName>
    </submittedName>
</protein>
<dbReference type="PANTHER" id="PTHR24321">
    <property type="entry name" value="DEHYDROGENASES, SHORT CHAIN"/>
    <property type="match status" value="1"/>
</dbReference>
<organism evidence="3 4">
    <name type="scientific">Duganella radicis</name>
    <dbReference type="NCBI Taxonomy" id="551988"/>
    <lineage>
        <taxon>Bacteria</taxon>
        <taxon>Pseudomonadati</taxon>
        <taxon>Pseudomonadota</taxon>
        <taxon>Betaproteobacteria</taxon>
        <taxon>Burkholderiales</taxon>
        <taxon>Oxalobacteraceae</taxon>
        <taxon>Telluria group</taxon>
        <taxon>Duganella</taxon>
    </lineage>
</organism>
<dbReference type="PRINTS" id="PR00081">
    <property type="entry name" value="GDHRDH"/>
</dbReference>
<dbReference type="InterPro" id="IPR002347">
    <property type="entry name" value="SDR_fam"/>
</dbReference>
<evidence type="ECO:0000313" key="3">
    <source>
        <dbReference type="EMBL" id="MTV36959.1"/>
    </source>
</evidence>
<proteinExistence type="inferred from homology"/>
<keyword evidence="2" id="KW-0560">Oxidoreductase</keyword>
<sequence>MTSEFSGKVAFITGGGTGIGAAVARQVVERGGRIVLMGRRRAPLQEVAGPLGGLVVEGDAASADDVKAAVAQAAAHFGGIDILVANAGGHGIGELTQTSDQSWRMATHLNLDTAFVCARELMPSLIARKGNIVMLSSLAGHFAGPAVVGYVTMKHALIGLTRSLARDYGRHGVRTNAVCPGWVRTAMADEQMRMLADQYAMPSIDSAYALATRNVPLGRAAEAEEVADAVLFLASRRASMINGTYLMVDGGASAVDLPTIAFADPFPLP</sequence>
<name>A0A6L6PE23_9BURK</name>
<dbReference type="EMBL" id="WNKY01000003">
    <property type="protein sequence ID" value="MTV36959.1"/>
    <property type="molecule type" value="Genomic_DNA"/>
</dbReference>
<gene>
    <name evidence="3" type="ORF">GM676_05100</name>
</gene>
<dbReference type="GO" id="GO:0016491">
    <property type="term" value="F:oxidoreductase activity"/>
    <property type="evidence" value="ECO:0007669"/>
    <property type="project" value="UniProtKB-KW"/>
</dbReference>
<dbReference type="PANTHER" id="PTHR24321:SF8">
    <property type="entry name" value="ESTRADIOL 17-BETA-DEHYDROGENASE 8-RELATED"/>
    <property type="match status" value="1"/>
</dbReference>
<evidence type="ECO:0000313" key="4">
    <source>
        <dbReference type="Proteomes" id="UP000475582"/>
    </source>
</evidence>
<dbReference type="Pfam" id="PF13561">
    <property type="entry name" value="adh_short_C2"/>
    <property type="match status" value="1"/>
</dbReference>
<dbReference type="PRINTS" id="PR00080">
    <property type="entry name" value="SDRFAMILY"/>
</dbReference>
<dbReference type="Gene3D" id="3.40.50.720">
    <property type="entry name" value="NAD(P)-binding Rossmann-like Domain"/>
    <property type="match status" value="1"/>
</dbReference>
<dbReference type="SUPFAM" id="SSF51735">
    <property type="entry name" value="NAD(P)-binding Rossmann-fold domains"/>
    <property type="match status" value="1"/>
</dbReference>
<dbReference type="Proteomes" id="UP000475582">
    <property type="component" value="Unassembled WGS sequence"/>
</dbReference>
<dbReference type="OrthoDB" id="9803628at2"/>
<reference evidence="3 4" key="1">
    <citation type="submission" date="2019-11" db="EMBL/GenBank/DDBJ databases">
        <title>Type strains purchased from KCTC, JCM and DSMZ.</title>
        <authorList>
            <person name="Lu H."/>
        </authorList>
    </citation>
    <scope>NUCLEOTIDE SEQUENCE [LARGE SCALE GENOMIC DNA]</scope>
    <source>
        <strain evidence="3 4">KCTC 22382</strain>
    </source>
</reference>
<keyword evidence="4" id="KW-1185">Reference proteome</keyword>
<dbReference type="InterPro" id="IPR036291">
    <property type="entry name" value="NAD(P)-bd_dom_sf"/>
</dbReference>
<comment type="similarity">
    <text evidence="1">Belongs to the short-chain dehydrogenases/reductases (SDR) family.</text>
</comment>
<dbReference type="FunFam" id="3.40.50.720:FF:000084">
    <property type="entry name" value="Short-chain dehydrogenase reductase"/>
    <property type="match status" value="1"/>
</dbReference>